<keyword evidence="2" id="KW-0378">Hydrolase</keyword>
<sequence length="306" mass="35220">MTNRINFSIVDDEGVKINCYKWIPKGEIKGIVQISHGMLETILRYDDFAKYLNKNGYVVYGHDHRGHGKTAESKEKLGHLDKDDFNWLVEDVHLITDKIKREYKDKKVILLGHSMGSFVSQRYIQLYSKDIHALILSGSNGKPPKVTRFAAWITNIARNVFKVDKRANIINKLTFGSYNRGLEGRTEVDWLCSDSKEVDKYIKDSYCGGVPTVSFFNELFTGLLTINTRGNFDTVRKDLPIYIFAGDKDPVGMRGKGIINLYNKFKEIGIKDVTYKLYKDGRHEMLNEVNKKDVYLDIVSWIESKI</sequence>
<dbReference type="InterPro" id="IPR051044">
    <property type="entry name" value="MAG_DAG_Lipase"/>
</dbReference>
<keyword evidence="3" id="KW-1185">Reference proteome</keyword>
<evidence type="ECO:0000313" key="2">
    <source>
        <dbReference type="EMBL" id="CDM69737.1"/>
    </source>
</evidence>
<dbReference type="OrthoDB" id="9806902at2"/>
<dbReference type="InterPro" id="IPR029058">
    <property type="entry name" value="AB_hydrolase_fold"/>
</dbReference>
<feature type="domain" description="Serine aminopeptidase S33" evidence="1">
    <location>
        <begin position="27"/>
        <end position="289"/>
    </location>
</feature>
<name>W6S5W2_9CLOT</name>
<dbReference type="GO" id="GO:0047372">
    <property type="term" value="F:monoacylglycerol lipase activity"/>
    <property type="evidence" value="ECO:0007669"/>
    <property type="project" value="UniProtKB-EC"/>
</dbReference>
<reference evidence="2 3" key="1">
    <citation type="submission" date="2013-11" db="EMBL/GenBank/DDBJ databases">
        <title>Complete genome sequence of Clostridum sp. M2/40.</title>
        <authorList>
            <person name="Wibberg D."/>
            <person name="Puehler A."/>
            <person name="Schlueter A."/>
        </authorList>
    </citation>
    <scope>NUCLEOTIDE SEQUENCE [LARGE SCALE GENOMIC DNA]</scope>
    <source>
        <strain evidence="3">M2/40</strain>
    </source>
</reference>
<evidence type="ECO:0000259" key="1">
    <source>
        <dbReference type="Pfam" id="PF12146"/>
    </source>
</evidence>
<dbReference type="RefSeq" id="WP_051483835.1">
    <property type="nucleotide sequence ID" value="NZ_HG917868.1"/>
</dbReference>
<protein>
    <submittedName>
        <fullName evidence="2">Putative lysophospholipase</fullName>
        <ecNumber evidence="2">3.1.1.23</ecNumber>
    </submittedName>
</protein>
<gene>
    <name evidence="2" type="ORF">CM240_2613</name>
</gene>
<dbReference type="PANTHER" id="PTHR11614">
    <property type="entry name" value="PHOSPHOLIPASE-RELATED"/>
    <property type="match status" value="1"/>
</dbReference>
<dbReference type="Proteomes" id="UP000019426">
    <property type="component" value="Chromosome M2/40_rep1"/>
</dbReference>
<dbReference type="EC" id="3.1.1.23" evidence="2"/>
<evidence type="ECO:0000313" key="3">
    <source>
        <dbReference type="Proteomes" id="UP000019426"/>
    </source>
</evidence>
<organism evidence="2 3">
    <name type="scientific">Clostridium bornimense</name>
    <dbReference type="NCBI Taxonomy" id="1216932"/>
    <lineage>
        <taxon>Bacteria</taxon>
        <taxon>Bacillati</taxon>
        <taxon>Bacillota</taxon>
        <taxon>Clostridia</taxon>
        <taxon>Eubacteriales</taxon>
        <taxon>Clostridiaceae</taxon>
        <taxon>Clostridium</taxon>
    </lineage>
</organism>
<dbReference type="Pfam" id="PF12146">
    <property type="entry name" value="Hydrolase_4"/>
    <property type="match status" value="1"/>
</dbReference>
<proteinExistence type="predicted"/>
<dbReference type="PATRIC" id="fig|1216932.3.peg.2580"/>
<dbReference type="eggNOG" id="COG2267">
    <property type="taxonomic scope" value="Bacteria"/>
</dbReference>
<dbReference type="EMBL" id="HG917868">
    <property type="protein sequence ID" value="CDM69737.1"/>
    <property type="molecule type" value="Genomic_DNA"/>
</dbReference>
<dbReference type="STRING" id="1216932.CM240_2613"/>
<dbReference type="InterPro" id="IPR022742">
    <property type="entry name" value="Hydrolase_4"/>
</dbReference>
<accession>W6S5W2</accession>
<dbReference type="AlphaFoldDB" id="W6S5W2"/>
<dbReference type="KEGG" id="clt:CM240_2613"/>
<dbReference type="SUPFAM" id="SSF53474">
    <property type="entry name" value="alpha/beta-Hydrolases"/>
    <property type="match status" value="1"/>
</dbReference>
<dbReference type="HOGENOM" id="CLU_026209_1_0_9"/>
<dbReference type="Gene3D" id="3.40.50.1820">
    <property type="entry name" value="alpha/beta hydrolase"/>
    <property type="match status" value="1"/>
</dbReference>